<evidence type="ECO:0008006" key="3">
    <source>
        <dbReference type="Google" id="ProtNLM"/>
    </source>
</evidence>
<reference evidence="1 2" key="1">
    <citation type="submission" date="2024-04" db="EMBL/GenBank/DDBJ databases">
        <title>genome sequences of Mucor flavus KT1a and Helicostylum pulchrum KT1b strains isolated from the surface of a dry-aged beef.</title>
        <authorList>
            <person name="Toyotome T."/>
            <person name="Hosono M."/>
            <person name="Torimaru M."/>
            <person name="Fukuda K."/>
            <person name="Mikami N."/>
        </authorList>
    </citation>
    <scope>NUCLEOTIDE SEQUENCE [LARGE SCALE GENOMIC DNA]</scope>
    <source>
        <strain evidence="1 2">KT1a</strain>
    </source>
</reference>
<organism evidence="1 2">
    <name type="scientific">Mucor flavus</name>
    <dbReference type="NCBI Taxonomy" id="439312"/>
    <lineage>
        <taxon>Eukaryota</taxon>
        <taxon>Fungi</taxon>
        <taxon>Fungi incertae sedis</taxon>
        <taxon>Mucoromycota</taxon>
        <taxon>Mucoromycotina</taxon>
        <taxon>Mucoromycetes</taxon>
        <taxon>Mucorales</taxon>
        <taxon>Mucorineae</taxon>
        <taxon>Mucoraceae</taxon>
        <taxon>Mucor</taxon>
    </lineage>
</organism>
<sequence>MLRIQCFSSEIISNIIRTLPRRDIYQCLFGDKKLYEITIYKFYSSLILRAEHVLRFRRFFSAEHKKCKPLYLPNYSLIKGVDFSNPVLPSRINLNEIFSSVIRTLGSLTFIDISGERGFGILRYMFDTVQEKQLPHLQQIKIFGETYFEDVYALHRVKILYLCLCYRFRKSSTHLILFDPFRAYVLKNIEDGQTHLDILPWFNRLTYLTVLYYAKRLQMDRLLGPTLRACPLLSHLHAVANEWLSDTPQSFCNENRSDDKIENVKSVASQYSYRPYNLKYISLETLAMSTDEMESIFDYIPTSRLNKFEPVFSCGESANKWLINPQLWDVSKTLATLSTNKEDAKIVVDINLAKPGSKHQLHFDLELKNETLHVIQKMPEADFFSDAFLKAPLAPFHKTTFDQDIDEMRLNIETSKLKYNLPYLVERYSQLKNLKIIALMGRKKYPLLLRRKKIKGAINPVRREDCLGYNDMPIEIEVHSEILHWVSIQDVVANFPIIESLKITNDTSSAWL</sequence>
<evidence type="ECO:0000313" key="2">
    <source>
        <dbReference type="Proteomes" id="UP001473302"/>
    </source>
</evidence>
<dbReference type="SUPFAM" id="SSF52047">
    <property type="entry name" value="RNI-like"/>
    <property type="match status" value="1"/>
</dbReference>
<accession>A0ABP9Z9J2</accession>
<dbReference type="Proteomes" id="UP001473302">
    <property type="component" value="Unassembled WGS sequence"/>
</dbReference>
<gene>
    <name evidence="1" type="ORF">MFLAVUS_009256</name>
</gene>
<proteinExistence type="predicted"/>
<comment type="caution">
    <text evidence="1">The sequence shown here is derived from an EMBL/GenBank/DDBJ whole genome shotgun (WGS) entry which is preliminary data.</text>
</comment>
<name>A0ABP9Z9J2_9FUNG</name>
<dbReference type="EMBL" id="BAABUK010000027">
    <property type="protein sequence ID" value="GAA5815742.1"/>
    <property type="molecule type" value="Genomic_DNA"/>
</dbReference>
<protein>
    <recommendedName>
        <fullName evidence="3">F-box domain-containing protein</fullName>
    </recommendedName>
</protein>
<evidence type="ECO:0000313" key="1">
    <source>
        <dbReference type="EMBL" id="GAA5815742.1"/>
    </source>
</evidence>
<keyword evidence="2" id="KW-1185">Reference proteome</keyword>